<keyword evidence="3" id="KW-0378">Hydrolase</keyword>
<evidence type="ECO:0000256" key="1">
    <source>
        <dbReference type="ARBA" id="ARBA00022670"/>
    </source>
</evidence>
<evidence type="ECO:0000313" key="5">
    <source>
        <dbReference type="EMBL" id="KAA1005618.1"/>
    </source>
</evidence>
<dbReference type="Gene3D" id="3.40.630.10">
    <property type="entry name" value="Zn peptidases"/>
    <property type="match status" value="1"/>
</dbReference>
<dbReference type="GO" id="GO:0008233">
    <property type="term" value="F:peptidase activity"/>
    <property type="evidence" value="ECO:0007669"/>
    <property type="project" value="UniProtKB-KW"/>
</dbReference>
<comment type="caution">
    <text evidence="5">The sequence shown here is derived from an EMBL/GenBank/DDBJ whole genome shotgun (WGS) entry which is preliminary data.</text>
</comment>
<dbReference type="Pfam" id="PF07687">
    <property type="entry name" value="M20_dimer"/>
    <property type="match status" value="1"/>
</dbReference>
<keyword evidence="1" id="KW-0645">Protease</keyword>
<evidence type="ECO:0000313" key="6">
    <source>
        <dbReference type="Proteomes" id="UP000325273"/>
    </source>
</evidence>
<protein>
    <submittedName>
        <fullName evidence="5">M20 family metallopeptidase</fullName>
    </submittedName>
</protein>
<dbReference type="AlphaFoldDB" id="A0A5B0GRT8"/>
<dbReference type="InterPro" id="IPR011650">
    <property type="entry name" value="Peptidase_M20_dimer"/>
</dbReference>
<dbReference type="EMBL" id="VTUZ01000022">
    <property type="protein sequence ID" value="KAA1005618.1"/>
    <property type="molecule type" value="Genomic_DNA"/>
</dbReference>
<name>A0A5B0GRT8_9BURK</name>
<dbReference type="GO" id="GO:0006508">
    <property type="term" value="P:proteolysis"/>
    <property type="evidence" value="ECO:0007669"/>
    <property type="project" value="UniProtKB-KW"/>
</dbReference>
<reference evidence="5 6" key="1">
    <citation type="submission" date="2019-08" db="EMBL/GenBank/DDBJ databases">
        <title>Paraburkholderia sp. DCY113.</title>
        <authorList>
            <person name="Kang J."/>
        </authorList>
    </citation>
    <scope>NUCLEOTIDE SEQUENCE [LARGE SCALE GENOMIC DNA]</scope>
    <source>
        <strain evidence="5 6">DCY113</strain>
    </source>
</reference>
<evidence type="ECO:0000256" key="3">
    <source>
        <dbReference type="ARBA" id="ARBA00022801"/>
    </source>
</evidence>
<dbReference type="Proteomes" id="UP000325273">
    <property type="component" value="Unassembled WGS sequence"/>
</dbReference>
<evidence type="ECO:0000256" key="2">
    <source>
        <dbReference type="ARBA" id="ARBA00022723"/>
    </source>
</evidence>
<dbReference type="PANTHER" id="PTHR43270:SF12">
    <property type="entry name" value="SUCCINYL-DIAMINOPIMELATE DESUCCINYLASE"/>
    <property type="match status" value="1"/>
</dbReference>
<dbReference type="PANTHER" id="PTHR43270">
    <property type="entry name" value="BETA-ALA-HIS DIPEPTIDASE"/>
    <property type="match status" value="1"/>
</dbReference>
<dbReference type="SUPFAM" id="SSF53187">
    <property type="entry name" value="Zn-dependent exopeptidases"/>
    <property type="match status" value="1"/>
</dbReference>
<keyword evidence="2" id="KW-0479">Metal-binding</keyword>
<keyword evidence="6" id="KW-1185">Reference proteome</keyword>
<dbReference type="RefSeq" id="WP_149673209.1">
    <property type="nucleotide sequence ID" value="NZ_VTUZ01000022.1"/>
</dbReference>
<dbReference type="Pfam" id="PF01546">
    <property type="entry name" value="Peptidase_M20"/>
    <property type="match status" value="1"/>
</dbReference>
<dbReference type="NCBIfam" id="NF005478">
    <property type="entry name" value="PRK07079.1"/>
    <property type="match status" value="1"/>
</dbReference>
<dbReference type="InterPro" id="IPR002933">
    <property type="entry name" value="Peptidase_M20"/>
</dbReference>
<dbReference type="GO" id="GO:0046872">
    <property type="term" value="F:metal ion binding"/>
    <property type="evidence" value="ECO:0007669"/>
    <property type="project" value="UniProtKB-KW"/>
</dbReference>
<dbReference type="Gene3D" id="3.30.70.360">
    <property type="match status" value="1"/>
</dbReference>
<gene>
    <name evidence="5" type="ORF">FVF58_28980</name>
</gene>
<dbReference type="InterPro" id="IPR051458">
    <property type="entry name" value="Cyt/Met_Dipeptidase"/>
</dbReference>
<sequence>MSRTQAIEHATQHFESGAFLEDLNRRVGFRTESQEADRAAMLLSYLTDEIAPEAARLGFSTRIVDNPVGSFGPFLIASRHEGDHLPTVLIYGHGDVVRGYDSQWRAPLTPWAVTVEGERWFGRGTADNKGQHTINLAALASVLAARGGRLGFNAKLLIEMGEETGSPGLDAICRAHRDELAADVLIASDGPRVAARRPTVFLGSRGAVNFKLSLNLRDGAHHSGNWGGLLRNPATVLANALASLVDARGVIAVDGLRPPPLPDAVRRALADLTVGGGPGDPEIDDNWGEPGLTAPERVFGWNSFEVLAFKAGNPENPVNAIPPSAYAHCQLRFVIGTDWTHLEGHLRTHLDAHGFSLVEIAVERGAPATRLNPDDPWVKWAVASLEQTTGKKTAVLPNLGGTLPNEVFSDTLGLPTIWVPHSYPACAQHAPNEHLLGPVVREGLQMMAGLFWDLGENSPRATADATHARGTANTAPTA</sequence>
<feature type="domain" description="Peptidase M20 dimerisation" evidence="4">
    <location>
        <begin position="203"/>
        <end position="354"/>
    </location>
</feature>
<proteinExistence type="predicted"/>
<evidence type="ECO:0000259" key="4">
    <source>
        <dbReference type="Pfam" id="PF07687"/>
    </source>
</evidence>
<accession>A0A5B0GRT8</accession>
<organism evidence="5 6">
    <name type="scientific">Paraburkholderia panacisoli</name>
    <dbReference type="NCBI Taxonomy" id="2603818"/>
    <lineage>
        <taxon>Bacteria</taxon>
        <taxon>Pseudomonadati</taxon>
        <taxon>Pseudomonadota</taxon>
        <taxon>Betaproteobacteria</taxon>
        <taxon>Burkholderiales</taxon>
        <taxon>Burkholderiaceae</taxon>
        <taxon>Paraburkholderia</taxon>
    </lineage>
</organism>